<proteinExistence type="predicted"/>
<dbReference type="STRING" id="946078.GA0070622_3506"/>
<organism evidence="1 2">
    <name type="scientific">Micromonospora sediminicola</name>
    <dbReference type="NCBI Taxonomy" id="946078"/>
    <lineage>
        <taxon>Bacteria</taxon>
        <taxon>Bacillati</taxon>
        <taxon>Actinomycetota</taxon>
        <taxon>Actinomycetes</taxon>
        <taxon>Micromonosporales</taxon>
        <taxon>Micromonosporaceae</taxon>
        <taxon>Micromonospora</taxon>
    </lineage>
</organism>
<dbReference type="RefSeq" id="WP_091574263.1">
    <property type="nucleotide sequence ID" value="NZ_FLRH01000003.1"/>
</dbReference>
<name>A0A1A9BBX1_9ACTN</name>
<dbReference type="GO" id="GO:0003677">
    <property type="term" value="F:DNA binding"/>
    <property type="evidence" value="ECO:0007669"/>
    <property type="project" value="UniProtKB-KW"/>
</dbReference>
<evidence type="ECO:0000313" key="2">
    <source>
        <dbReference type="Proteomes" id="UP000199558"/>
    </source>
</evidence>
<dbReference type="EMBL" id="FLRH01000003">
    <property type="protein sequence ID" value="SBT66484.1"/>
    <property type="molecule type" value="Genomic_DNA"/>
</dbReference>
<sequence>MTIDPFSAAASLDELLSRTQQALAAMRSRAGVHPDGEPGELLRAEGAAADGRVRAVAVQGGRLDSVAVDPDLAGEPLEVLCGHVVAAVNAALAELDARVSDSARADADALAARLGGLPDQAELFSRAMHEVAARIPRDRGAASRAGRPA</sequence>
<keyword evidence="1" id="KW-0238">DNA-binding</keyword>
<dbReference type="SUPFAM" id="SSF82607">
    <property type="entry name" value="YbaB-like"/>
    <property type="match status" value="1"/>
</dbReference>
<protein>
    <submittedName>
        <fullName evidence="1">YbaB/EbfC DNA-binding family protein</fullName>
    </submittedName>
</protein>
<dbReference type="OrthoDB" id="3397719at2"/>
<keyword evidence="2" id="KW-1185">Reference proteome</keyword>
<evidence type="ECO:0000313" key="1">
    <source>
        <dbReference type="EMBL" id="SBT66484.1"/>
    </source>
</evidence>
<gene>
    <name evidence="1" type="ORF">GA0070622_3506</name>
</gene>
<reference evidence="2" key="1">
    <citation type="submission" date="2016-06" db="EMBL/GenBank/DDBJ databases">
        <authorList>
            <person name="Varghese N."/>
            <person name="Submissions Spin"/>
        </authorList>
    </citation>
    <scope>NUCLEOTIDE SEQUENCE [LARGE SCALE GENOMIC DNA]</scope>
    <source>
        <strain evidence="2">DSM 45794</strain>
    </source>
</reference>
<dbReference type="AlphaFoldDB" id="A0A1A9BBX1"/>
<dbReference type="InterPro" id="IPR036894">
    <property type="entry name" value="YbaB-like_sf"/>
</dbReference>
<dbReference type="Gene3D" id="3.30.1310.10">
    <property type="entry name" value="Nucleoid-associated protein YbaB-like domain"/>
    <property type="match status" value="1"/>
</dbReference>
<dbReference type="InterPro" id="IPR004401">
    <property type="entry name" value="YbaB/EbfC"/>
</dbReference>
<dbReference type="Pfam" id="PF02575">
    <property type="entry name" value="YbaB_DNA_bd"/>
    <property type="match status" value="1"/>
</dbReference>
<accession>A0A1A9BBX1</accession>
<dbReference type="Proteomes" id="UP000199558">
    <property type="component" value="Unassembled WGS sequence"/>
</dbReference>